<feature type="domain" description="Rho-GAP" evidence="3">
    <location>
        <begin position="1"/>
        <end position="124"/>
    </location>
</feature>
<comment type="caution">
    <text evidence="4">The sequence shown here is derived from an EMBL/GenBank/DDBJ whole genome shotgun (WGS) entry which is preliminary data.</text>
</comment>
<dbReference type="Gene3D" id="1.10.555.10">
    <property type="entry name" value="Rho GTPase activation protein"/>
    <property type="match status" value="1"/>
</dbReference>
<organism evidence="4 5">
    <name type="scientific">Ranitomeya imitator</name>
    <name type="common">mimic poison frog</name>
    <dbReference type="NCBI Taxonomy" id="111125"/>
    <lineage>
        <taxon>Eukaryota</taxon>
        <taxon>Metazoa</taxon>
        <taxon>Chordata</taxon>
        <taxon>Craniata</taxon>
        <taxon>Vertebrata</taxon>
        <taxon>Euteleostomi</taxon>
        <taxon>Amphibia</taxon>
        <taxon>Batrachia</taxon>
        <taxon>Anura</taxon>
        <taxon>Neobatrachia</taxon>
        <taxon>Hyloidea</taxon>
        <taxon>Dendrobatidae</taxon>
        <taxon>Dendrobatinae</taxon>
        <taxon>Ranitomeya</taxon>
    </lineage>
</organism>
<dbReference type="Pfam" id="PF00620">
    <property type="entry name" value="RhoGAP"/>
    <property type="match status" value="1"/>
</dbReference>
<evidence type="ECO:0000313" key="5">
    <source>
        <dbReference type="Proteomes" id="UP001176940"/>
    </source>
</evidence>
<evidence type="ECO:0000259" key="3">
    <source>
        <dbReference type="PROSITE" id="PS50238"/>
    </source>
</evidence>
<dbReference type="PANTHER" id="PTHR15729">
    <property type="entry name" value="CDC42 GTPASE-ACTIVATING PROTEIN"/>
    <property type="match status" value="1"/>
</dbReference>
<dbReference type="InterPro" id="IPR000198">
    <property type="entry name" value="RhoGAP_dom"/>
</dbReference>
<feature type="region of interest" description="Disordered" evidence="2">
    <location>
        <begin position="1"/>
        <end position="32"/>
    </location>
</feature>
<dbReference type="EMBL" id="CAUEEQ010013922">
    <property type="protein sequence ID" value="CAJ0937896.1"/>
    <property type="molecule type" value="Genomic_DNA"/>
</dbReference>
<evidence type="ECO:0000256" key="1">
    <source>
        <dbReference type="ARBA" id="ARBA00022468"/>
    </source>
</evidence>
<accession>A0ABN9LBA5</accession>
<gene>
    <name evidence="4" type="ORF">RIMI_LOCUS7368843</name>
</gene>
<sequence>TARGRPVRVAVRTGPAVTSRSHDRDVTKGPSRIASLEPDRRVQRRGDPDIRGTLEYLMKHLVRMASYSSQTNMHARNLAIVWAPNLLRSKDIESSGFNGTAAFMEVRVQSIVVEFILTHVEQLFGDCTNNGKENEGSNADIMNWPSCVPEDYYRSLSYNLPNMLHHGDGPPQIRPYHTIIEFSDHKRKGSLKAKKWKSIFNLGRSNPDSKRKSQKQDDRGIRLGPTALYNESSKVCAPVVHSSIHYLCRVQRTIAGSHL</sequence>
<feature type="region of interest" description="Disordered" evidence="2">
    <location>
        <begin position="202"/>
        <end position="221"/>
    </location>
</feature>
<reference evidence="4" key="1">
    <citation type="submission" date="2023-07" db="EMBL/GenBank/DDBJ databases">
        <authorList>
            <person name="Stuckert A."/>
        </authorList>
    </citation>
    <scope>NUCLEOTIDE SEQUENCE</scope>
</reference>
<proteinExistence type="predicted"/>
<dbReference type="InterPro" id="IPR008936">
    <property type="entry name" value="Rho_GTPase_activation_prot"/>
</dbReference>
<evidence type="ECO:0000313" key="4">
    <source>
        <dbReference type="EMBL" id="CAJ0937896.1"/>
    </source>
</evidence>
<feature type="compositionally biased region" description="Basic and acidic residues" evidence="2">
    <location>
        <begin position="207"/>
        <end position="221"/>
    </location>
</feature>
<dbReference type="Proteomes" id="UP001176940">
    <property type="component" value="Unassembled WGS sequence"/>
</dbReference>
<dbReference type="PROSITE" id="PS50238">
    <property type="entry name" value="RHOGAP"/>
    <property type="match status" value="1"/>
</dbReference>
<dbReference type="PANTHER" id="PTHR15729:SF12">
    <property type="entry name" value="RHO GTPASE-ACTIVATING PROTEIN 30"/>
    <property type="match status" value="1"/>
</dbReference>
<keyword evidence="1" id="KW-0343">GTPase activation</keyword>
<feature type="non-terminal residue" evidence="4">
    <location>
        <position position="1"/>
    </location>
</feature>
<keyword evidence="5" id="KW-1185">Reference proteome</keyword>
<dbReference type="InterPro" id="IPR051576">
    <property type="entry name" value="PX-Rho_GAP"/>
</dbReference>
<name>A0ABN9LBA5_9NEOB</name>
<evidence type="ECO:0000256" key="2">
    <source>
        <dbReference type="SAM" id="MobiDB-lite"/>
    </source>
</evidence>
<protein>
    <recommendedName>
        <fullName evidence="3">Rho-GAP domain-containing protein</fullName>
    </recommendedName>
</protein>
<dbReference type="SUPFAM" id="SSF48350">
    <property type="entry name" value="GTPase activation domain, GAP"/>
    <property type="match status" value="1"/>
</dbReference>